<dbReference type="EMBL" id="CAJGYM010000014">
    <property type="protein sequence ID" value="CAD6190154.1"/>
    <property type="molecule type" value="Genomic_DNA"/>
</dbReference>
<organism evidence="1 2">
    <name type="scientific">Caenorhabditis auriculariae</name>
    <dbReference type="NCBI Taxonomy" id="2777116"/>
    <lineage>
        <taxon>Eukaryota</taxon>
        <taxon>Metazoa</taxon>
        <taxon>Ecdysozoa</taxon>
        <taxon>Nematoda</taxon>
        <taxon>Chromadorea</taxon>
        <taxon>Rhabditida</taxon>
        <taxon>Rhabditina</taxon>
        <taxon>Rhabditomorpha</taxon>
        <taxon>Rhabditoidea</taxon>
        <taxon>Rhabditidae</taxon>
        <taxon>Peloderinae</taxon>
        <taxon>Caenorhabditis</taxon>
    </lineage>
</organism>
<evidence type="ECO:0000313" key="1">
    <source>
        <dbReference type="EMBL" id="CAD6190154.1"/>
    </source>
</evidence>
<dbReference type="Proteomes" id="UP000835052">
    <property type="component" value="Unassembled WGS sequence"/>
</dbReference>
<proteinExistence type="predicted"/>
<protein>
    <submittedName>
        <fullName evidence="1">Uncharacterized protein</fullName>
    </submittedName>
</protein>
<accession>A0A8S1H4H8</accession>
<comment type="caution">
    <text evidence="1">The sequence shown here is derived from an EMBL/GenBank/DDBJ whole genome shotgun (WGS) entry which is preliminary data.</text>
</comment>
<evidence type="ECO:0000313" key="2">
    <source>
        <dbReference type="Proteomes" id="UP000835052"/>
    </source>
</evidence>
<reference evidence="1" key="1">
    <citation type="submission" date="2020-10" db="EMBL/GenBank/DDBJ databases">
        <authorList>
            <person name="Kikuchi T."/>
        </authorList>
    </citation>
    <scope>NUCLEOTIDE SEQUENCE</scope>
    <source>
        <strain evidence="1">NKZ352</strain>
    </source>
</reference>
<sequence length="102" mass="11326">MRLKASRAHCRCFEAPPTQNGLRSWASEAIRTSDCTNLKRIDCGSKHRGLIAADLKGDRLKTTCAHDYRKLIEQRSDCGSKHRELIAAALKCVRLETACALG</sequence>
<dbReference type="AlphaFoldDB" id="A0A8S1H4H8"/>
<keyword evidence="2" id="KW-1185">Reference proteome</keyword>
<gene>
    <name evidence="1" type="ORF">CAUJ_LOCUS6073</name>
</gene>
<name>A0A8S1H4H8_9PELO</name>